<dbReference type="Proteomes" id="UP000054279">
    <property type="component" value="Unassembled WGS sequence"/>
</dbReference>
<keyword evidence="2" id="KW-1185">Reference proteome</keyword>
<evidence type="ECO:0000313" key="2">
    <source>
        <dbReference type="Proteomes" id="UP000054279"/>
    </source>
</evidence>
<name>A0A0C9UQ21_SPHS4</name>
<gene>
    <name evidence="1" type="ORF">M422DRAFT_47122</name>
</gene>
<dbReference type="AlphaFoldDB" id="A0A0C9UQ21"/>
<sequence length="271" mass="30888">MKIVTAILSYFLEHGESASVGDDLYNVSHYWREVLRSVPQAWSTIIVQESSAESMEEFRRCIDLSKGMNIELYIAFVGLDAKELTDQVQLMLELVDIIKTCFQYVTRFYIGFDYEEEYDLVFENAYETIDSGPFPALRELCVRTPLTNSATIPVFVLPNTPIQFPNIQWLNLDWEDLPILNALSEETLDSVKKLTMSLPYLPNIDDMQLIGKFPRLDGLHIFLDSHILPSGSISPSPTLLTSLHAKTADPSLVAQFIRSLSPRSLHRFSFQ</sequence>
<dbReference type="HOGENOM" id="CLU_1027347_0_0_1"/>
<evidence type="ECO:0000313" key="1">
    <source>
        <dbReference type="EMBL" id="KIJ44983.1"/>
    </source>
</evidence>
<accession>A0A0C9UQ21</accession>
<dbReference type="EMBL" id="KN837114">
    <property type="protein sequence ID" value="KIJ44983.1"/>
    <property type="molecule type" value="Genomic_DNA"/>
</dbReference>
<protein>
    <submittedName>
        <fullName evidence="1">Uncharacterized protein</fullName>
    </submittedName>
</protein>
<proteinExistence type="predicted"/>
<reference evidence="1 2" key="1">
    <citation type="submission" date="2014-06" db="EMBL/GenBank/DDBJ databases">
        <title>Evolutionary Origins and Diversification of the Mycorrhizal Mutualists.</title>
        <authorList>
            <consortium name="DOE Joint Genome Institute"/>
            <consortium name="Mycorrhizal Genomics Consortium"/>
            <person name="Kohler A."/>
            <person name="Kuo A."/>
            <person name="Nagy L.G."/>
            <person name="Floudas D."/>
            <person name="Copeland A."/>
            <person name="Barry K.W."/>
            <person name="Cichocki N."/>
            <person name="Veneault-Fourrey C."/>
            <person name="LaButti K."/>
            <person name="Lindquist E.A."/>
            <person name="Lipzen A."/>
            <person name="Lundell T."/>
            <person name="Morin E."/>
            <person name="Murat C."/>
            <person name="Riley R."/>
            <person name="Ohm R."/>
            <person name="Sun H."/>
            <person name="Tunlid A."/>
            <person name="Henrissat B."/>
            <person name="Grigoriev I.V."/>
            <person name="Hibbett D.S."/>
            <person name="Martin F."/>
        </authorList>
    </citation>
    <scope>NUCLEOTIDE SEQUENCE [LARGE SCALE GENOMIC DNA]</scope>
    <source>
        <strain evidence="1 2">SS14</strain>
    </source>
</reference>
<organism evidence="1 2">
    <name type="scientific">Sphaerobolus stellatus (strain SS14)</name>
    <dbReference type="NCBI Taxonomy" id="990650"/>
    <lineage>
        <taxon>Eukaryota</taxon>
        <taxon>Fungi</taxon>
        <taxon>Dikarya</taxon>
        <taxon>Basidiomycota</taxon>
        <taxon>Agaricomycotina</taxon>
        <taxon>Agaricomycetes</taxon>
        <taxon>Phallomycetidae</taxon>
        <taxon>Geastrales</taxon>
        <taxon>Sphaerobolaceae</taxon>
        <taxon>Sphaerobolus</taxon>
    </lineage>
</organism>